<feature type="binding site" evidence="11">
    <location>
        <position position="121"/>
    </location>
    <ligand>
        <name>(6S)-5,6,7,8-tetrahydrofolate</name>
        <dbReference type="ChEBI" id="CHEBI:57453"/>
    </ligand>
</feature>
<evidence type="ECO:0000256" key="8">
    <source>
        <dbReference type="ARBA" id="ARBA00022898"/>
    </source>
</evidence>
<comment type="caution">
    <text evidence="11">Lacks conserved residue(s) required for the propagation of feature annotation.</text>
</comment>
<keyword evidence="11" id="KW-0028">Amino-acid biosynthesis</keyword>
<dbReference type="Pfam" id="PF00464">
    <property type="entry name" value="SHMT"/>
    <property type="match status" value="1"/>
</dbReference>
<dbReference type="GO" id="GO:0008168">
    <property type="term" value="F:methyltransferase activity"/>
    <property type="evidence" value="ECO:0007669"/>
    <property type="project" value="UniProtKB-KW"/>
</dbReference>
<protein>
    <recommendedName>
        <fullName evidence="11">Serine hydroxymethyltransferase</fullName>
        <shortName evidence="11">SHMT</shortName>
        <shortName evidence="11">Serine methylase</shortName>
        <ecNumber evidence="11">2.1.2.1</ecNumber>
    </recommendedName>
</protein>
<dbReference type="InterPro" id="IPR049943">
    <property type="entry name" value="Ser_HO-MeTrfase-like"/>
</dbReference>
<dbReference type="GO" id="GO:0032259">
    <property type="term" value="P:methylation"/>
    <property type="evidence" value="ECO:0007669"/>
    <property type="project" value="UniProtKB-KW"/>
</dbReference>
<dbReference type="UniPathway" id="UPA00193"/>
<keyword evidence="15" id="KW-1185">Reference proteome</keyword>
<dbReference type="GO" id="GO:0019264">
    <property type="term" value="P:glycine biosynthetic process from serine"/>
    <property type="evidence" value="ECO:0007669"/>
    <property type="project" value="UniProtKB-UniRule"/>
</dbReference>
<evidence type="ECO:0000256" key="5">
    <source>
        <dbReference type="ARBA" id="ARBA00022490"/>
    </source>
</evidence>
<evidence type="ECO:0000256" key="4">
    <source>
        <dbReference type="ARBA" id="ARBA00011738"/>
    </source>
</evidence>
<evidence type="ECO:0000256" key="7">
    <source>
        <dbReference type="ARBA" id="ARBA00022679"/>
    </source>
</evidence>
<evidence type="ECO:0000256" key="6">
    <source>
        <dbReference type="ARBA" id="ARBA00022563"/>
    </source>
</evidence>
<comment type="subunit">
    <text evidence="4 11">Homodimer.</text>
</comment>
<comment type="caution">
    <text evidence="14">The sequence shown here is derived from an EMBL/GenBank/DDBJ whole genome shotgun (WGS) entry which is preliminary data.</text>
</comment>
<evidence type="ECO:0000256" key="12">
    <source>
        <dbReference type="PIRSR" id="PIRSR000412-50"/>
    </source>
</evidence>
<proteinExistence type="inferred from homology"/>
<feature type="domain" description="Serine hydroxymethyltransferase-like" evidence="13">
    <location>
        <begin position="11"/>
        <end position="384"/>
    </location>
</feature>
<feature type="binding site" evidence="11">
    <location>
        <position position="245"/>
    </location>
    <ligand>
        <name>(6S)-5,6,7,8-tetrahydrofolate</name>
        <dbReference type="ChEBI" id="CHEBI:57453"/>
    </ligand>
</feature>
<dbReference type="GO" id="GO:0035999">
    <property type="term" value="P:tetrahydrofolate interconversion"/>
    <property type="evidence" value="ECO:0007669"/>
    <property type="project" value="UniProtKB-UniRule"/>
</dbReference>
<dbReference type="InterPro" id="IPR001085">
    <property type="entry name" value="Ser_HO-MeTrfase"/>
</dbReference>
<comment type="similarity">
    <text evidence="3 11">Belongs to the SHMT family.</text>
</comment>
<dbReference type="UniPathway" id="UPA00288">
    <property type="reaction ID" value="UER01023"/>
</dbReference>
<comment type="pathway">
    <text evidence="11">One-carbon metabolism; tetrahydrofolate interconversion.</text>
</comment>
<keyword evidence="6 11" id="KW-0554">One-carbon metabolism</keyword>
<keyword evidence="14" id="KW-0489">Methyltransferase</keyword>
<name>A0A2N3L2J3_9PROT</name>
<dbReference type="Gene3D" id="3.90.1150.10">
    <property type="entry name" value="Aspartate Aminotransferase, domain 1"/>
    <property type="match status" value="1"/>
</dbReference>
<evidence type="ECO:0000256" key="10">
    <source>
        <dbReference type="ARBA" id="ARBA00057572"/>
    </source>
</evidence>
<dbReference type="Proteomes" id="UP000233332">
    <property type="component" value="Unassembled WGS sequence"/>
</dbReference>
<dbReference type="SUPFAM" id="SSF53383">
    <property type="entry name" value="PLP-dependent transferases"/>
    <property type="match status" value="1"/>
</dbReference>
<evidence type="ECO:0000256" key="1">
    <source>
        <dbReference type="ARBA" id="ARBA00001933"/>
    </source>
</evidence>
<comment type="function">
    <text evidence="10">Catalyzes the reversible interconversion of alpha-methyl-L-serine to D-alanine with tetrahydrofolate (THF) serving as the one-carbon carrier. Cannot use alpha-methyl-D-serine, L-serine, D-serine or L-alanine.</text>
</comment>
<keyword evidence="8 11" id="KW-0663">Pyridoxal phosphate</keyword>
<comment type="function">
    <text evidence="11">Catalyzes the reversible interconversion of serine and glycine with tetrahydrofolate (THF) serving as the one-carbon carrier. This reaction serves as the major source of one-carbon groups required for the biosynthesis of purines, thymidylate, methionine, and other important biomolecules. Also exhibits THF-independent aldolase activity toward beta-hydroxyamino acids, producing glycine and aldehydes, via a retro-aldol mechanism.</text>
</comment>
<dbReference type="GO" id="GO:0030170">
    <property type="term" value="F:pyridoxal phosphate binding"/>
    <property type="evidence" value="ECO:0007669"/>
    <property type="project" value="UniProtKB-UniRule"/>
</dbReference>
<comment type="catalytic activity">
    <reaction evidence="11">
        <text>(6R)-5,10-methylene-5,6,7,8-tetrahydrofolate + glycine + H2O = (6S)-5,6,7,8-tetrahydrofolate + L-serine</text>
        <dbReference type="Rhea" id="RHEA:15481"/>
        <dbReference type="ChEBI" id="CHEBI:15377"/>
        <dbReference type="ChEBI" id="CHEBI:15636"/>
        <dbReference type="ChEBI" id="CHEBI:33384"/>
        <dbReference type="ChEBI" id="CHEBI:57305"/>
        <dbReference type="ChEBI" id="CHEBI:57453"/>
        <dbReference type="EC" id="2.1.2.1"/>
    </reaction>
</comment>
<dbReference type="RefSeq" id="WP_101304036.1">
    <property type="nucleotide sequence ID" value="NZ_NXGX01000007.1"/>
</dbReference>
<comment type="cofactor">
    <cofactor evidence="1 11 12">
        <name>pyridoxal 5'-phosphate</name>
        <dbReference type="ChEBI" id="CHEBI:597326"/>
    </cofactor>
</comment>
<gene>
    <name evidence="11 14" type="primary">glyA</name>
    <name evidence="14" type="ORF">COO92_16815</name>
</gene>
<dbReference type="PANTHER" id="PTHR11680:SF35">
    <property type="entry name" value="SERINE HYDROXYMETHYLTRANSFERASE 1"/>
    <property type="match status" value="1"/>
</dbReference>
<organism evidence="14 15">
    <name type="scientific">Thalassospira lohafexi</name>
    <dbReference type="NCBI Taxonomy" id="744227"/>
    <lineage>
        <taxon>Bacteria</taxon>
        <taxon>Pseudomonadati</taxon>
        <taxon>Pseudomonadota</taxon>
        <taxon>Alphaproteobacteria</taxon>
        <taxon>Rhodospirillales</taxon>
        <taxon>Thalassospiraceae</taxon>
        <taxon>Thalassospira</taxon>
    </lineage>
</organism>
<evidence type="ECO:0000259" key="13">
    <source>
        <dbReference type="Pfam" id="PF00464"/>
    </source>
</evidence>
<dbReference type="GO" id="GO:0050413">
    <property type="term" value="F:D-alanine 2-hydroxymethyltransferase activity"/>
    <property type="evidence" value="ECO:0007669"/>
    <property type="project" value="UniProtKB-EC"/>
</dbReference>
<feature type="binding site" evidence="11">
    <location>
        <begin position="125"/>
        <end position="127"/>
    </location>
    <ligand>
        <name>(6S)-5,6,7,8-tetrahydrofolate</name>
        <dbReference type="ChEBI" id="CHEBI:57453"/>
    </ligand>
</feature>
<dbReference type="PIRSF" id="PIRSF000412">
    <property type="entry name" value="SHMT"/>
    <property type="match status" value="1"/>
</dbReference>
<dbReference type="EMBL" id="NXGX01000007">
    <property type="protein sequence ID" value="PKR57039.1"/>
    <property type="molecule type" value="Genomic_DNA"/>
</dbReference>
<dbReference type="GO" id="GO:0005829">
    <property type="term" value="C:cytosol"/>
    <property type="evidence" value="ECO:0007669"/>
    <property type="project" value="TreeGrafter"/>
</dbReference>
<reference evidence="14 15" key="1">
    <citation type="submission" date="2017-09" db="EMBL/GenBank/DDBJ databases">
        <title>Biodiversity and function of Thalassospira species in the particle-attached aromatic-hydrocarbon-degrading consortia from the surface seawater of the China South Sea.</title>
        <authorList>
            <person name="Dong C."/>
            <person name="Lai Q."/>
            <person name="Shao Z."/>
        </authorList>
    </citation>
    <scope>NUCLEOTIDE SEQUENCE [LARGE SCALE GENOMIC DNA]</scope>
    <source>
        <strain evidence="14 15">139Z-12</strain>
    </source>
</reference>
<dbReference type="GO" id="GO:0004372">
    <property type="term" value="F:glycine hydroxymethyltransferase activity"/>
    <property type="evidence" value="ECO:0007669"/>
    <property type="project" value="UniProtKB-UniRule"/>
</dbReference>
<dbReference type="PROSITE" id="PS00096">
    <property type="entry name" value="SHMT"/>
    <property type="match status" value="1"/>
</dbReference>
<evidence type="ECO:0000256" key="9">
    <source>
        <dbReference type="ARBA" id="ARBA00051216"/>
    </source>
</evidence>
<evidence type="ECO:0000313" key="15">
    <source>
        <dbReference type="Proteomes" id="UP000233332"/>
    </source>
</evidence>
<feature type="site" description="Plays an important role in substrate specificity" evidence="11">
    <location>
        <position position="229"/>
    </location>
</feature>
<comment type="catalytic activity">
    <reaction evidence="9">
        <text>(6R)-5,10-methylene-5,6,7,8-tetrahydrofolate + D-alanine + H2O = 2-methylserine + (6S)-5,6,7,8-tetrahydrofolate</text>
        <dbReference type="Rhea" id="RHEA:10064"/>
        <dbReference type="ChEBI" id="CHEBI:15377"/>
        <dbReference type="ChEBI" id="CHEBI:15636"/>
        <dbReference type="ChEBI" id="CHEBI:57416"/>
        <dbReference type="ChEBI" id="CHEBI:57453"/>
        <dbReference type="ChEBI" id="CHEBI:58275"/>
        <dbReference type="EC" id="2.1.2.7"/>
    </reaction>
</comment>
<dbReference type="InterPro" id="IPR039429">
    <property type="entry name" value="SHMT-like_dom"/>
</dbReference>
<dbReference type="PANTHER" id="PTHR11680">
    <property type="entry name" value="SERINE HYDROXYMETHYLTRANSFERASE"/>
    <property type="match status" value="1"/>
</dbReference>
<accession>A0A2N3L2J3</accession>
<dbReference type="InterPro" id="IPR015421">
    <property type="entry name" value="PyrdxlP-dep_Trfase_major"/>
</dbReference>
<dbReference type="Gene3D" id="3.40.640.10">
    <property type="entry name" value="Type I PLP-dependent aspartate aminotransferase-like (Major domain)"/>
    <property type="match status" value="1"/>
</dbReference>
<evidence type="ECO:0000313" key="14">
    <source>
        <dbReference type="EMBL" id="PKR57039.1"/>
    </source>
</evidence>
<dbReference type="InterPro" id="IPR015424">
    <property type="entry name" value="PyrdxlP-dep_Trfase"/>
</dbReference>
<dbReference type="InterPro" id="IPR015422">
    <property type="entry name" value="PyrdxlP-dep_Trfase_small"/>
</dbReference>
<evidence type="ECO:0000256" key="11">
    <source>
        <dbReference type="HAMAP-Rule" id="MF_00051"/>
    </source>
</evidence>
<dbReference type="InterPro" id="IPR019798">
    <property type="entry name" value="Ser_HO-MeTrfase_PLP_BS"/>
</dbReference>
<dbReference type="EC" id="2.1.2.1" evidence="11"/>
<dbReference type="HAMAP" id="MF_00051">
    <property type="entry name" value="SHMT"/>
    <property type="match status" value="1"/>
</dbReference>
<evidence type="ECO:0000256" key="2">
    <source>
        <dbReference type="ARBA" id="ARBA00004496"/>
    </source>
</evidence>
<comment type="subcellular location">
    <subcellularLocation>
        <location evidence="2 11">Cytoplasm</location>
    </subcellularLocation>
</comment>
<keyword evidence="7 11" id="KW-0808">Transferase</keyword>
<keyword evidence="5 11" id="KW-0963">Cytoplasm</keyword>
<dbReference type="FunFam" id="3.40.640.10:FF:000001">
    <property type="entry name" value="Serine hydroxymethyltransferase"/>
    <property type="match status" value="1"/>
</dbReference>
<dbReference type="NCBIfam" id="NF000586">
    <property type="entry name" value="PRK00011.1"/>
    <property type="match status" value="1"/>
</dbReference>
<sequence>MTDQNVLSTIADTVIADAINHELSRQQNQIELIASENIVSKDVLAAQGSVLTNKYAEGYPGRRYYGGCEHVDEVERIAIDRIKQLFGAEFANVQPHSGAQANQAVFLALLEPGDRIMGMSLAHGGHLTHGSHVTMSGKWFDVVSYEVREDTHLIDMEDVRRVALETKPKLIIAGASAYPREIDFKAFREIADEVGAYLMVDMAHYAGLICAGHYPNPVPHAHVTTSTTHKTLRGPRGGIILTNDEALAKKFNSAVFPGNQGGPLMHVIAAKAVAFGEALQPVFKDYAAQVIANARALSNVLIEGGLGIVSGGTDCHMVLVDLRPKGVTGKVAEAALERAGLTCNKNAIPFDPEKPFVTSGIRLGTSAGTTRGFGEAEFRKVGELVLKVIEALSDNPEGDATVEAAVLAEVHELCAAHPIYGQ</sequence>
<feature type="modified residue" description="N6-(pyridoxal phosphate)lysine" evidence="11 12">
    <location>
        <position position="230"/>
    </location>
</feature>
<dbReference type="AlphaFoldDB" id="A0A2N3L2J3"/>
<comment type="pathway">
    <text evidence="11">Amino-acid biosynthesis; glycine biosynthesis; glycine from L-serine: step 1/1.</text>
</comment>
<dbReference type="CDD" id="cd00378">
    <property type="entry name" value="SHMT"/>
    <property type="match status" value="1"/>
</dbReference>
<evidence type="ECO:0000256" key="3">
    <source>
        <dbReference type="ARBA" id="ARBA00006376"/>
    </source>
</evidence>